<sequence>MGTVKQVAGKQRSRTKAQAALLLAGVLVLCTAAPAWGVVVNNLYDAVVEVPDTGEKARREGFEQALAQVLVRLTGSRGVLETLRGDSGGEGGEKILGRGAELVDAYSYRRDGDTLELHVTVSAPALGRALAEPEISVWGANRPGVLVWFVVDDRGQRELVHRDARFPPFLEKPMQPLDAARVTEKGPWKGPLMKQANLRGVPLYLPFNDEQDRDILNLSEIWGLFPEPIEEASQRYAPDRIAIVRVSRRGDGWRARWVLRKPFGSTVVDGVVQGDSRTDVTEALMDRWASHFAGVFAVDYGDEREARDLEVIASNVDSLGDYASIRRALMSMEPIRSVEPQAMKRDQLHLAVRYNGDLPLVRDYIALDTRFRLMAGPEDGSIGPDFGVLSLQDAESSGADSGRVLYYSWQLEDSGEELESVDDDDQLKIVPLSEPGSSGDGDTDMPSM</sequence>
<gene>
    <name evidence="2" type="ORF">DES49_0880</name>
</gene>
<accession>A0A4R7JX73</accession>
<proteinExistence type="predicted"/>
<feature type="region of interest" description="Disordered" evidence="1">
    <location>
        <begin position="417"/>
        <end position="448"/>
    </location>
</feature>
<dbReference type="Proteomes" id="UP000295830">
    <property type="component" value="Unassembled WGS sequence"/>
</dbReference>
<evidence type="ECO:0008006" key="4">
    <source>
        <dbReference type="Google" id="ProtNLM"/>
    </source>
</evidence>
<comment type="caution">
    <text evidence="2">The sequence shown here is derived from an EMBL/GenBank/DDBJ whole genome shotgun (WGS) entry which is preliminary data.</text>
</comment>
<reference evidence="2 3" key="1">
    <citation type="submission" date="2019-03" db="EMBL/GenBank/DDBJ databases">
        <title>Genomic Encyclopedia of Type Strains, Phase IV (KMG-IV): sequencing the most valuable type-strain genomes for metagenomic binning, comparative biology and taxonomic classification.</title>
        <authorList>
            <person name="Goeker M."/>
        </authorList>
    </citation>
    <scope>NUCLEOTIDE SEQUENCE [LARGE SCALE GENOMIC DNA]</scope>
    <source>
        <strain evidence="2 3">DSM 15505</strain>
    </source>
</reference>
<dbReference type="AlphaFoldDB" id="A0A4R7JX73"/>
<dbReference type="InterPro" id="IPR018642">
    <property type="entry name" value="DUF2066"/>
</dbReference>
<dbReference type="Pfam" id="PF09839">
    <property type="entry name" value="DUF2066"/>
    <property type="match status" value="1"/>
</dbReference>
<dbReference type="EMBL" id="SOAX01000002">
    <property type="protein sequence ID" value="TDT43070.1"/>
    <property type="molecule type" value="Genomic_DNA"/>
</dbReference>
<evidence type="ECO:0000313" key="3">
    <source>
        <dbReference type="Proteomes" id="UP000295830"/>
    </source>
</evidence>
<name>A0A4R7JX73_9GAMM</name>
<dbReference type="OrthoDB" id="6195299at2"/>
<organism evidence="2 3">
    <name type="scientific">Halospina denitrificans</name>
    <dbReference type="NCBI Taxonomy" id="332522"/>
    <lineage>
        <taxon>Bacteria</taxon>
        <taxon>Pseudomonadati</taxon>
        <taxon>Pseudomonadota</taxon>
        <taxon>Gammaproteobacteria</taxon>
        <taxon>Halospina</taxon>
    </lineage>
</organism>
<evidence type="ECO:0000313" key="2">
    <source>
        <dbReference type="EMBL" id="TDT43070.1"/>
    </source>
</evidence>
<protein>
    <recommendedName>
        <fullName evidence="4">DUF2066 domain-containing protein</fullName>
    </recommendedName>
</protein>
<keyword evidence="3" id="KW-1185">Reference proteome</keyword>
<evidence type="ECO:0000256" key="1">
    <source>
        <dbReference type="SAM" id="MobiDB-lite"/>
    </source>
</evidence>